<dbReference type="EMBL" id="HBUE01175271">
    <property type="protein sequence ID" value="CAG6517418.1"/>
    <property type="molecule type" value="Transcribed_RNA"/>
</dbReference>
<feature type="signal peptide" evidence="2">
    <location>
        <begin position="1"/>
        <end position="16"/>
    </location>
</feature>
<name>A0A8D8NKR9_CULPI</name>
<sequence>MLRLGSLLLVGRLAAAVDPLLVAGSGTRRERRRCLKGRRGSMASPKRATKGGVSSSAFRGPYGDGWPSSLSGEWYRAHKRVVHPERGTPLFFGGLVHSI</sequence>
<dbReference type="AlphaFoldDB" id="A0A8D8NKR9"/>
<organism evidence="3">
    <name type="scientific">Culex pipiens</name>
    <name type="common">House mosquito</name>
    <dbReference type="NCBI Taxonomy" id="7175"/>
    <lineage>
        <taxon>Eukaryota</taxon>
        <taxon>Metazoa</taxon>
        <taxon>Ecdysozoa</taxon>
        <taxon>Arthropoda</taxon>
        <taxon>Hexapoda</taxon>
        <taxon>Insecta</taxon>
        <taxon>Pterygota</taxon>
        <taxon>Neoptera</taxon>
        <taxon>Endopterygota</taxon>
        <taxon>Diptera</taxon>
        <taxon>Nematocera</taxon>
        <taxon>Culicoidea</taxon>
        <taxon>Culicidae</taxon>
        <taxon>Culicinae</taxon>
        <taxon>Culicini</taxon>
        <taxon>Culex</taxon>
        <taxon>Culex</taxon>
    </lineage>
</organism>
<evidence type="ECO:0000313" key="3">
    <source>
        <dbReference type="EMBL" id="CAG6568942.1"/>
    </source>
</evidence>
<reference evidence="3" key="1">
    <citation type="submission" date="2021-05" db="EMBL/GenBank/DDBJ databases">
        <authorList>
            <person name="Alioto T."/>
            <person name="Alioto T."/>
            <person name="Gomez Garrido J."/>
        </authorList>
    </citation>
    <scope>NUCLEOTIDE SEQUENCE</scope>
</reference>
<keyword evidence="2" id="KW-0732">Signal</keyword>
<feature type="chain" id="PRO_5036261542" evidence="2">
    <location>
        <begin position="17"/>
        <end position="99"/>
    </location>
</feature>
<dbReference type="EMBL" id="HBUE01280793">
    <property type="protein sequence ID" value="CAG6568942.1"/>
    <property type="molecule type" value="Transcribed_RNA"/>
</dbReference>
<feature type="compositionally biased region" description="Basic residues" evidence="1">
    <location>
        <begin position="29"/>
        <end position="39"/>
    </location>
</feature>
<accession>A0A8D8NKR9</accession>
<proteinExistence type="predicted"/>
<evidence type="ECO:0000256" key="1">
    <source>
        <dbReference type="SAM" id="MobiDB-lite"/>
    </source>
</evidence>
<evidence type="ECO:0000256" key="2">
    <source>
        <dbReference type="SAM" id="SignalP"/>
    </source>
</evidence>
<protein>
    <submittedName>
        <fullName evidence="3">(northern house mosquito) hypothetical protein</fullName>
    </submittedName>
</protein>
<feature type="region of interest" description="Disordered" evidence="1">
    <location>
        <begin position="29"/>
        <end position="56"/>
    </location>
</feature>